<comment type="caution">
    <text evidence="1">The sequence shown here is derived from an EMBL/GenBank/DDBJ whole genome shotgun (WGS) entry which is preliminary data.</text>
</comment>
<dbReference type="Gene3D" id="1.10.357.10">
    <property type="entry name" value="Tetracycline Repressor, domain 2"/>
    <property type="match status" value="1"/>
</dbReference>
<dbReference type="Proteomes" id="UP000281028">
    <property type="component" value="Unassembled WGS sequence"/>
</dbReference>
<dbReference type="GO" id="GO:0003700">
    <property type="term" value="F:DNA-binding transcription factor activity"/>
    <property type="evidence" value="ECO:0007669"/>
    <property type="project" value="TreeGrafter"/>
</dbReference>
<dbReference type="PANTHER" id="PTHR30055">
    <property type="entry name" value="HTH-TYPE TRANSCRIPTIONAL REGULATOR RUTR"/>
    <property type="match status" value="1"/>
</dbReference>
<gene>
    <name evidence="1" type="ORF">ECE50_011910</name>
</gene>
<dbReference type="InterPro" id="IPR036271">
    <property type="entry name" value="Tet_transcr_reg_TetR-rel_C_sf"/>
</dbReference>
<name>A0A3S1D1C6_9BACT</name>
<dbReference type="PROSITE" id="PS50977">
    <property type="entry name" value="HTH_TETR_2"/>
    <property type="match status" value="1"/>
</dbReference>
<keyword evidence="2" id="KW-1185">Reference proteome</keyword>
<sequence>MGIAERKEREKADMRRKIVDAAIQMFVEEGYDKMSIRKIADKIEYSPATIYLYYKDKDELLYDVQSEGFDALAEHFRKAVTEKDPYRRLKQMAWAYVNFYRENPQLYDLMFIINDPMNAEEDEEDWKNGDNAYDALQQLMQECIDNKLVRFKNAVVASISVWGFLHGLISLDLRCRIKVCKLSGSDLEEGMEDAINEYLRIIKA</sequence>
<dbReference type="SUPFAM" id="SSF48498">
    <property type="entry name" value="Tetracyclin repressor-like, C-terminal domain"/>
    <property type="match status" value="1"/>
</dbReference>
<dbReference type="AlphaFoldDB" id="A0A3S1D1C6"/>
<dbReference type="InterPro" id="IPR001647">
    <property type="entry name" value="HTH_TetR"/>
</dbReference>
<dbReference type="InterPro" id="IPR009057">
    <property type="entry name" value="Homeodomain-like_sf"/>
</dbReference>
<evidence type="ECO:0000313" key="2">
    <source>
        <dbReference type="Proteomes" id="UP000281028"/>
    </source>
</evidence>
<dbReference type="GO" id="GO:0000976">
    <property type="term" value="F:transcription cis-regulatory region binding"/>
    <property type="evidence" value="ECO:0007669"/>
    <property type="project" value="TreeGrafter"/>
</dbReference>
<dbReference type="RefSeq" id="WP_127039342.1">
    <property type="nucleotide sequence ID" value="NZ_JAABOK010000025.1"/>
</dbReference>
<dbReference type="PRINTS" id="PR00455">
    <property type="entry name" value="HTHTETR"/>
</dbReference>
<reference evidence="1" key="1">
    <citation type="submission" date="2020-05" db="EMBL/GenBank/DDBJ databases">
        <title>Chitinophaga laudate sp. nov., isolated from a tropical peat swamp.</title>
        <authorList>
            <person name="Goh C.B.S."/>
            <person name="Lee M.S."/>
            <person name="Parimannan S."/>
            <person name="Pasbakhsh P."/>
            <person name="Yule C.M."/>
            <person name="Rajandas H."/>
            <person name="Loke S."/>
            <person name="Croft L."/>
            <person name="Tan J.B.L."/>
        </authorList>
    </citation>
    <scope>NUCLEOTIDE SEQUENCE</scope>
    <source>
        <strain evidence="1">Mgbs1</strain>
    </source>
</reference>
<dbReference type="InterPro" id="IPR050109">
    <property type="entry name" value="HTH-type_TetR-like_transc_reg"/>
</dbReference>
<protein>
    <submittedName>
        <fullName evidence="1">TetR/AcrR family transcriptional regulator</fullName>
    </submittedName>
</protein>
<dbReference type="InterPro" id="IPR025996">
    <property type="entry name" value="MT1864/Rv1816-like_C"/>
</dbReference>
<organism evidence="1 2">
    <name type="scientific">Chitinophaga solisilvae</name>
    <dbReference type="NCBI Taxonomy" id="1233460"/>
    <lineage>
        <taxon>Bacteria</taxon>
        <taxon>Pseudomonadati</taxon>
        <taxon>Bacteroidota</taxon>
        <taxon>Chitinophagia</taxon>
        <taxon>Chitinophagales</taxon>
        <taxon>Chitinophagaceae</taxon>
        <taxon>Chitinophaga</taxon>
    </lineage>
</organism>
<dbReference type="SUPFAM" id="SSF46689">
    <property type="entry name" value="Homeodomain-like"/>
    <property type="match status" value="1"/>
</dbReference>
<proteinExistence type="predicted"/>
<dbReference type="PANTHER" id="PTHR30055:SF212">
    <property type="entry name" value="TETR-FAMILY FAMILY TRANSCRIPTIONAL REGULATOR"/>
    <property type="match status" value="1"/>
</dbReference>
<dbReference type="EMBL" id="RIAR02000001">
    <property type="protein sequence ID" value="NSL87543.1"/>
    <property type="molecule type" value="Genomic_DNA"/>
</dbReference>
<evidence type="ECO:0000313" key="1">
    <source>
        <dbReference type="EMBL" id="NSL87543.1"/>
    </source>
</evidence>
<dbReference type="Pfam" id="PF00440">
    <property type="entry name" value="TetR_N"/>
    <property type="match status" value="1"/>
</dbReference>
<accession>A0A3S1D1C6</accession>
<dbReference type="OrthoDB" id="594604at2"/>
<dbReference type="Pfam" id="PF13305">
    <property type="entry name" value="TetR_C_33"/>
    <property type="match status" value="1"/>
</dbReference>